<evidence type="ECO:0000256" key="4">
    <source>
        <dbReference type="ARBA" id="ARBA00022694"/>
    </source>
</evidence>
<evidence type="ECO:0000313" key="8">
    <source>
        <dbReference type="Proteomes" id="UP000290900"/>
    </source>
</evidence>
<dbReference type="EMBL" id="CAACVR010000012">
    <property type="protein sequence ID" value="VEU21475.1"/>
    <property type="molecule type" value="Genomic_DNA"/>
</dbReference>
<dbReference type="Proteomes" id="UP000290900">
    <property type="component" value="Unassembled WGS sequence"/>
</dbReference>
<feature type="domain" description="Pseudouridine synthase II N-terminal" evidence="6">
    <location>
        <begin position="40"/>
        <end position="174"/>
    </location>
</feature>
<keyword evidence="4" id="KW-0819">tRNA processing</keyword>
<name>A0A448YKK5_BRENA</name>
<dbReference type="HAMAP" id="MF_01080">
    <property type="entry name" value="TruB_bact"/>
    <property type="match status" value="1"/>
</dbReference>
<gene>
    <name evidence="7" type="ORF">BRENAR_LOCUS2208</name>
</gene>
<dbReference type="STRING" id="13370.A0A448YKK5"/>
<dbReference type="Pfam" id="PF01509">
    <property type="entry name" value="TruB_N"/>
    <property type="match status" value="1"/>
</dbReference>
<dbReference type="PANTHER" id="PTHR13767:SF2">
    <property type="entry name" value="PSEUDOURIDYLATE SYNTHASE TRUB1"/>
    <property type="match status" value="1"/>
</dbReference>
<dbReference type="SUPFAM" id="SSF55120">
    <property type="entry name" value="Pseudouridine synthase"/>
    <property type="match status" value="1"/>
</dbReference>
<accession>A0A448YKK5</accession>
<dbReference type="GO" id="GO:0160148">
    <property type="term" value="F:tRNA pseudouridine(55) synthase activity"/>
    <property type="evidence" value="ECO:0007669"/>
    <property type="project" value="UniProtKB-EC"/>
</dbReference>
<dbReference type="EC" id="5.4.99.25" evidence="3"/>
<dbReference type="OrthoDB" id="9995526at2759"/>
<dbReference type="FunCoup" id="A0A448YKK5">
    <property type="interactions" value="327"/>
</dbReference>
<keyword evidence="5" id="KW-0413">Isomerase</keyword>
<dbReference type="InterPro" id="IPR014780">
    <property type="entry name" value="tRNA_psdUridine_synth_TruB"/>
</dbReference>
<reference evidence="7 8" key="1">
    <citation type="submission" date="2018-12" db="EMBL/GenBank/DDBJ databases">
        <authorList>
            <person name="Tiukova I."/>
            <person name="Dainat J."/>
        </authorList>
    </citation>
    <scope>NUCLEOTIDE SEQUENCE [LARGE SCALE GENOMIC DNA]</scope>
</reference>
<proteinExistence type="inferred from homology"/>
<evidence type="ECO:0000256" key="5">
    <source>
        <dbReference type="ARBA" id="ARBA00023235"/>
    </source>
</evidence>
<dbReference type="AlphaFoldDB" id="A0A448YKK5"/>
<evidence type="ECO:0000256" key="3">
    <source>
        <dbReference type="ARBA" id="ARBA00012787"/>
    </source>
</evidence>
<dbReference type="InterPro" id="IPR020103">
    <property type="entry name" value="PsdUridine_synth_cat_dom_sf"/>
</dbReference>
<evidence type="ECO:0000313" key="7">
    <source>
        <dbReference type="EMBL" id="VEU21475.1"/>
    </source>
</evidence>
<dbReference type="InterPro" id="IPR002501">
    <property type="entry name" value="PsdUridine_synth_N"/>
</dbReference>
<dbReference type="GO" id="GO:0005634">
    <property type="term" value="C:nucleus"/>
    <property type="evidence" value="ECO:0007669"/>
    <property type="project" value="TreeGrafter"/>
</dbReference>
<organism evidence="7 8">
    <name type="scientific">Brettanomyces naardenensis</name>
    <name type="common">Yeast</name>
    <dbReference type="NCBI Taxonomy" id="13370"/>
    <lineage>
        <taxon>Eukaryota</taxon>
        <taxon>Fungi</taxon>
        <taxon>Dikarya</taxon>
        <taxon>Ascomycota</taxon>
        <taxon>Saccharomycotina</taxon>
        <taxon>Pichiomycetes</taxon>
        <taxon>Pichiales</taxon>
        <taxon>Pichiaceae</taxon>
        <taxon>Brettanomyces</taxon>
    </lineage>
</organism>
<evidence type="ECO:0000256" key="2">
    <source>
        <dbReference type="ARBA" id="ARBA00008999"/>
    </source>
</evidence>
<dbReference type="PANTHER" id="PTHR13767">
    <property type="entry name" value="TRNA-PSEUDOURIDINE SYNTHASE"/>
    <property type="match status" value="1"/>
</dbReference>
<dbReference type="Gene3D" id="3.30.2350.10">
    <property type="entry name" value="Pseudouridine synthase"/>
    <property type="match status" value="2"/>
</dbReference>
<dbReference type="GO" id="GO:0003723">
    <property type="term" value="F:RNA binding"/>
    <property type="evidence" value="ECO:0007669"/>
    <property type="project" value="InterPro"/>
</dbReference>
<evidence type="ECO:0000259" key="6">
    <source>
        <dbReference type="Pfam" id="PF01509"/>
    </source>
</evidence>
<comment type="catalytic activity">
    <reaction evidence="1">
        <text>a uridine in mRNA = a pseudouridine in mRNA</text>
        <dbReference type="Rhea" id="RHEA:56644"/>
        <dbReference type="Rhea" id="RHEA-COMP:14658"/>
        <dbReference type="Rhea" id="RHEA-COMP:14659"/>
        <dbReference type="ChEBI" id="CHEBI:65314"/>
        <dbReference type="ChEBI" id="CHEBI:65315"/>
    </reaction>
</comment>
<evidence type="ECO:0000256" key="1">
    <source>
        <dbReference type="ARBA" id="ARBA00001166"/>
    </source>
</evidence>
<dbReference type="GO" id="GO:0006400">
    <property type="term" value="P:tRNA modification"/>
    <property type="evidence" value="ECO:0007669"/>
    <property type="project" value="TreeGrafter"/>
</dbReference>
<protein>
    <recommendedName>
        <fullName evidence="3">tRNA pseudouridine(55) synthase</fullName>
        <ecNumber evidence="3">5.4.99.25</ecNumber>
    </recommendedName>
</protein>
<sequence length="357" mass="39937">MTSRLCLDKVNKILSHAECFQSAMKDLENKRNSSGGKRRRKFRTNKLKMGHGGTLDPIASGILILGVGSGTKKLGEYTNGSTKIYESVALLGGSTTTGDSEGQLLMTTENDFITREMLERTREKFIGSLSQTPPIFSALKMNGKPLYEYAREGLPLPREIKPRTVQIYSLDLADDCLSTDHDYNFLKSEVCEDGSTLVDKLSNNPTLNDHKILFSEEYMQRAKEDPTLSVESEDARKVTDVKKYDSDDYRAPLLHFTSKVSSGTYIRSLISDFGRAMGSSAYMVSLVRRTQSDWELGKNCFELSDFEDYGEEVWGPVIQKVFEQGPAVDVRQELEEAGNAANVKKVKEDTKRAVETV</sequence>
<dbReference type="GO" id="GO:1990481">
    <property type="term" value="P:mRNA pseudouridine synthesis"/>
    <property type="evidence" value="ECO:0007669"/>
    <property type="project" value="TreeGrafter"/>
</dbReference>
<keyword evidence="8" id="KW-1185">Reference proteome</keyword>
<dbReference type="InParanoid" id="A0A448YKK5"/>
<comment type="similarity">
    <text evidence="2">Belongs to the pseudouridine synthase TruB family.</text>
</comment>